<evidence type="ECO:0000313" key="2">
    <source>
        <dbReference type="Proteomes" id="UP001433508"/>
    </source>
</evidence>
<protein>
    <submittedName>
        <fullName evidence="1">Uncharacterized protein</fullName>
    </submittedName>
</protein>
<proteinExistence type="predicted"/>
<comment type="caution">
    <text evidence="1">The sequence shown here is derived from an EMBL/GenBank/DDBJ whole genome shotgun (WGS) entry which is preliminary data.</text>
</comment>
<evidence type="ECO:0000313" key="1">
    <source>
        <dbReference type="EMBL" id="KAK9234907.1"/>
    </source>
</evidence>
<accession>A0ACC3SVV7</accession>
<keyword evidence="2" id="KW-1185">Reference proteome</keyword>
<reference evidence="2" key="1">
    <citation type="journal article" date="2024" name="Front. Bioeng. Biotechnol.">
        <title>Genome-scale model development and genomic sequencing of the oleaginous clade Lipomyces.</title>
        <authorList>
            <person name="Czajka J.J."/>
            <person name="Han Y."/>
            <person name="Kim J."/>
            <person name="Mondo S.J."/>
            <person name="Hofstad B.A."/>
            <person name="Robles A."/>
            <person name="Haridas S."/>
            <person name="Riley R."/>
            <person name="LaButti K."/>
            <person name="Pangilinan J."/>
            <person name="Andreopoulos W."/>
            <person name="Lipzen A."/>
            <person name="Yan J."/>
            <person name="Wang M."/>
            <person name="Ng V."/>
            <person name="Grigoriev I.V."/>
            <person name="Spatafora J.W."/>
            <person name="Magnuson J.K."/>
            <person name="Baker S.E."/>
            <person name="Pomraning K.R."/>
        </authorList>
    </citation>
    <scope>NUCLEOTIDE SEQUENCE [LARGE SCALE GENOMIC DNA]</scope>
    <source>
        <strain evidence="2">CBS 7786</strain>
    </source>
</reference>
<sequence>MKTLLIVYVHGFKGDSRTFLQFPQDVENRLKQIYESAHIESVVYPTYDTKGELTVAVNAFLSFLETRVIDIEVANGTESPVVSPTVGVILVGHSMGGLVIADTTIEILTRDPKIVFPNVIGLMCFDSPFLGLHSSVFAQDVIHRGAAKFNELKALGASVPIASVTSFLFAKKSSEQPNQRAADNGPASGTANDKPANGTAKEKSANGTANDKPASDQKSKTNWGKIAGLTVAGVATTAAATAGAVWYLKSQNVDVNWAKDHLLFVGAIFQKPQPLKSRLWTFHQARERVQFINYYTVVQPKEAAQSSDTKDATQVIKSLGKIVSGEGDGKRTFCNVPKEPPYTDFFVPAENNIASGEIEAHMNMFESGKNAGYSTLLDESVEKLNGWVSQWMQS</sequence>
<organism evidence="1 2">
    <name type="scientific">Lipomyces kononenkoae</name>
    <name type="common">Yeast</name>
    <dbReference type="NCBI Taxonomy" id="34357"/>
    <lineage>
        <taxon>Eukaryota</taxon>
        <taxon>Fungi</taxon>
        <taxon>Dikarya</taxon>
        <taxon>Ascomycota</taxon>
        <taxon>Saccharomycotina</taxon>
        <taxon>Lipomycetes</taxon>
        <taxon>Lipomycetales</taxon>
        <taxon>Lipomycetaceae</taxon>
        <taxon>Lipomyces</taxon>
    </lineage>
</organism>
<name>A0ACC3SVV7_LIPKO</name>
<gene>
    <name evidence="1" type="ORF">V1525DRAFT_411575</name>
</gene>
<dbReference type="EMBL" id="MU971442">
    <property type="protein sequence ID" value="KAK9234907.1"/>
    <property type="molecule type" value="Genomic_DNA"/>
</dbReference>
<dbReference type="Proteomes" id="UP001433508">
    <property type="component" value="Unassembled WGS sequence"/>
</dbReference>